<gene>
    <name evidence="2" type="ORF">HaLaN_11058</name>
</gene>
<dbReference type="Proteomes" id="UP000485058">
    <property type="component" value="Unassembled WGS sequence"/>
</dbReference>
<name>A0A699Z6Z4_HAELA</name>
<dbReference type="EMBL" id="BLLF01000783">
    <property type="protein sequence ID" value="GFH14919.1"/>
    <property type="molecule type" value="Genomic_DNA"/>
</dbReference>
<protein>
    <submittedName>
        <fullName evidence="2">Uncharacterized protein</fullName>
    </submittedName>
</protein>
<sequence>MLPAARQFAVTSSSSLAAVLGRNLSVSAHASFPDLYEGSRSDRSKEELPSGAYPVQDDPAAQTTHPGGAGVLSSWRGCSSRWATLGSRKGYDPLLPDESDMGHSKQQQPDDHTAQLLSDPKATASAGDAGMSVEEAKKQQ</sequence>
<reference evidence="2 3" key="1">
    <citation type="submission" date="2020-02" db="EMBL/GenBank/DDBJ databases">
        <title>Draft genome sequence of Haematococcus lacustris strain NIES-144.</title>
        <authorList>
            <person name="Morimoto D."/>
            <person name="Nakagawa S."/>
            <person name="Yoshida T."/>
            <person name="Sawayama S."/>
        </authorList>
    </citation>
    <scope>NUCLEOTIDE SEQUENCE [LARGE SCALE GENOMIC DNA]</scope>
    <source>
        <strain evidence="2 3">NIES-144</strain>
    </source>
</reference>
<evidence type="ECO:0000313" key="2">
    <source>
        <dbReference type="EMBL" id="GFH14919.1"/>
    </source>
</evidence>
<feature type="compositionally biased region" description="Basic and acidic residues" evidence="1">
    <location>
        <begin position="100"/>
        <end position="113"/>
    </location>
</feature>
<organism evidence="2 3">
    <name type="scientific">Haematococcus lacustris</name>
    <name type="common">Green alga</name>
    <name type="synonym">Haematococcus pluvialis</name>
    <dbReference type="NCBI Taxonomy" id="44745"/>
    <lineage>
        <taxon>Eukaryota</taxon>
        <taxon>Viridiplantae</taxon>
        <taxon>Chlorophyta</taxon>
        <taxon>core chlorophytes</taxon>
        <taxon>Chlorophyceae</taxon>
        <taxon>CS clade</taxon>
        <taxon>Chlamydomonadales</taxon>
        <taxon>Haematococcaceae</taxon>
        <taxon>Haematococcus</taxon>
    </lineage>
</organism>
<feature type="region of interest" description="Disordered" evidence="1">
    <location>
        <begin position="86"/>
        <end position="140"/>
    </location>
</feature>
<feature type="region of interest" description="Disordered" evidence="1">
    <location>
        <begin position="31"/>
        <end position="73"/>
    </location>
</feature>
<keyword evidence="3" id="KW-1185">Reference proteome</keyword>
<comment type="caution">
    <text evidence="2">The sequence shown here is derived from an EMBL/GenBank/DDBJ whole genome shotgun (WGS) entry which is preliminary data.</text>
</comment>
<evidence type="ECO:0000256" key="1">
    <source>
        <dbReference type="SAM" id="MobiDB-lite"/>
    </source>
</evidence>
<accession>A0A699Z6Z4</accession>
<proteinExistence type="predicted"/>
<evidence type="ECO:0000313" key="3">
    <source>
        <dbReference type="Proteomes" id="UP000485058"/>
    </source>
</evidence>
<feature type="compositionally biased region" description="Basic and acidic residues" evidence="1">
    <location>
        <begin position="37"/>
        <end position="48"/>
    </location>
</feature>
<dbReference type="AlphaFoldDB" id="A0A699Z6Z4"/>